<evidence type="ECO:0000256" key="1">
    <source>
        <dbReference type="SAM" id="MobiDB-lite"/>
    </source>
</evidence>
<feature type="region of interest" description="Disordered" evidence="1">
    <location>
        <begin position="96"/>
        <end position="115"/>
    </location>
</feature>
<dbReference type="RefSeq" id="WP_249914470.1">
    <property type="nucleotide sequence ID" value="NZ_JAMGBB010000001.1"/>
</dbReference>
<keyword evidence="2" id="KW-0472">Membrane</keyword>
<protein>
    <recommendedName>
        <fullName evidence="5">TIGR02611 family protein</fullName>
    </recommendedName>
</protein>
<gene>
    <name evidence="3" type="ORF">LZ518_02530</name>
</gene>
<keyword evidence="4" id="KW-1185">Reference proteome</keyword>
<evidence type="ECO:0000256" key="2">
    <source>
        <dbReference type="SAM" id="Phobius"/>
    </source>
</evidence>
<dbReference type="EMBL" id="JAMGBB010000001">
    <property type="protein sequence ID" value="MCL6740012.1"/>
    <property type="molecule type" value="Genomic_DNA"/>
</dbReference>
<proteinExistence type="predicted"/>
<comment type="caution">
    <text evidence="3">The sequence shown here is derived from an EMBL/GenBank/DDBJ whole genome shotgun (WGS) entry which is preliminary data.</text>
</comment>
<keyword evidence="2" id="KW-0812">Transmembrane</keyword>
<reference evidence="3" key="1">
    <citation type="submission" date="2022-05" db="EMBL/GenBank/DDBJ databases">
        <authorList>
            <person name="Jo J.-H."/>
            <person name="Im W.-T."/>
        </authorList>
    </citation>
    <scope>NUCLEOTIDE SEQUENCE</scope>
    <source>
        <strain evidence="3">RB56-2</strain>
    </source>
</reference>
<evidence type="ECO:0000313" key="3">
    <source>
        <dbReference type="EMBL" id="MCL6740012.1"/>
    </source>
</evidence>
<keyword evidence="2" id="KW-1133">Transmembrane helix</keyword>
<name>A0ABT0S6L7_9SPHN</name>
<evidence type="ECO:0008006" key="5">
    <source>
        <dbReference type="Google" id="ProtNLM"/>
    </source>
</evidence>
<evidence type="ECO:0000313" key="4">
    <source>
        <dbReference type="Proteomes" id="UP001165383"/>
    </source>
</evidence>
<sequence>MISRDQWRSFIDHPVVEWSIFALGILLMIAAIPVGALPGPGGIFVFAAGLALVLKTSMWAKRRYVDFKRKQPKIGRWADWGLQRKSAKRRAAIREERKEMGYSLPKGDDEAPNRR</sequence>
<dbReference type="Proteomes" id="UP001165383">
    <property type="component" value="Unassembled WGS sequence"/>
</dbReference>
<accession>A0ABT0S6L7</accession>
<organism evidence="3 4">
    <name type="scientific">Sphingomonas brevis</name>
    <dbReference type="NCBI Taxonomy" id="2908206"/>
    <lineage>
        <taxon>Bacteria</taxon>
        <taxon>Pseudomonadati</taxon>
        <taxon>Pseudomonadota</taxon>
        <taxon>Alphaproteobacteria</taxon>
        <taxon>Sphingomonadales</taxon>
        <taxon>Sphingomonadaceae</taxon>
        <taxon>Sphingomonas</taxon>
    </lineage>
</organism>
<feature type="transmembrane region" description="Helical" evidence="2">
    <location>
        <begin position="20"/>
        <end position="37"/>
    </location>
</feature>